<name>K7MM34_SOYBN</name>
<dbReference type="HOGENOM" id="CLU_2780884_0_0_1"/>
<dbReference type="AlphaFoldDB" id="K7MM34"/>
<sequence length="69" mass="7981">MIYSKKVQLNKGPFSFLIVLARVNGPNHPEERKRYLHHLDNLRLDLFKRGRINSPSGCQLLVLNLIDLA</sequence>
<reference evidence="2" key="2">
    <citation type="submission" date="2018-02" db="UniProtKB">
        <authorList>
            <consortium name="EnsemblPlants"/>
        </authorList>
    </citation>
    <scope>IDENTIFICATION</scope>
    <source>
        <strain evidence="2">Williams 82</strain>
    </source>
</reference>
<gene>
    <name evidence="1" type="ORF">GLYMA_17G170500</name>
</gene>
<dbReference type="EnsemblPlants" id="KRH04563">
    <property type="protein sequence ID" value="KRH04563"/>
    <property type="gene ID" value="GLYMA_17G170500"/>
</dbReference>
<protein>
    <submittedName>
        <fullName evidence="1 2">Uncharacterized protein</fullName>
    </submittedName>
</protein>
<evidence type="ECO:0000313" key="3">
    <source>
        <dbReference type="Proteomes" id="UP000008827"/>
    </source>
</evidence>
<proteinExistence type="predicted"/>
<dbReference type="Proteomes" id="UP000008827">
    <property type="component" value="Chromosome 17"/>
</dbReference>
<accession>K7MM34</accession>
<reference evidence="1" key="3">
    <citation type="submission" date="2018-07" db="EMBL/GenBank/DDBJ databases">
        <title>WGS assembly of Glycine max.</title>
        <authorList>
            <person name="Schmutz J."/>
            <person name="Cannon S."/>
            <person name="Schlueter J."/>
            <person name="Ma J."/>
            <person name="Mitros T."/>
            <person name="Nelson W."/>
            <person name="Hyten D."/>
            <person name="Song Q."/>
            <person name="Thelen J."/>
            <person name="Cheng J."/>
            <person name="Xu D."/>
            <person name="Hellsten U."/>
            <person name="May G."/>
            <person name="Yu Y."/>
            <person name="Sakurai T."/>
            <person name="Umezawa T."/>
            <person name="Bhattacharyya M."/>
            <person name="Sandhu D."/>
            <person name="Valliyodan B."/>
            <person name="Lindquist E."/>
            <person name="Peto M."/>
            <person name="Grant D."/>
            <person name="Shu S."/>
            <person name="Goodstein D."/>
            <person name="Barry K."/>
            <person name="Futrell-Griggs M."/>
            <person name="Abernathy B."/>
            <person name="Du J."/>
            <person name="Tian Z."/>
            <person name="Zhu L."/>
            <person name="Gill N."/>
            <person name="Joshi T."/>
            <person name="Libault M."/>
            <person name="Sethuraman A."/>
            <person name="Zhang X."/>
            <person name="Shinozaki K."/>
            <person name="Nguyen H."/>
            <person name="Wing R."/>
            <person name="Cregan P."/>
            <person name="Specht J."/>
            <person name="Grimwood J."/>
            <person name="Rokhsar D."/>
            <person name="Stacey G."/>
            <person name="Shoemaker R."/>
            <person name="Jackson S."/>
        </authorList>
    </citation>
    <scope>NUCLEOTIDE SEQUENCE</scope>
    <source>
        <tissue evidence="1">Callus</tissue>
    </source>
</reference>
<keyword evidence="3" id="KW-1185">Reference proteome</keyword>
<evidence type="ECO:0000313" key="2">
    <source>
        <dbReference type="EnsemblPlants" id="KRH04563"/>
    </source>
</evidence>
<dbReference type="EMBL" id="CM000850">
    <property type="protein sequence ID" value="KRH04563.1"/>
    <property type="molecule type" value="Genomic_DNA"/>
</dbReference>
<dbReference type="InParanoid" id="K7MM34"/>
<evidence type="ECO:0000313" key="1">
    <source>
        <dbReference type="EMBL" id="KRH04563.1"/>
    </source>
</evidence>
<dbReference type="Gramene" id="KRH04563">
    <property type="protein sequence ID" value="KRH04563"/>
    <property type="gene ID" value="GLYMA_17G170500"/>
</dbReference>
<organism evidence="2">
    <name type="scientific">Glycine max</name>
    <name type="common">Soybean</name>
    <name type="synonym">Glycine hispida</name>
    <dbReference type="NCBI Taxonomy" id="3847"/>
    <lineage>
        <taxon>Eukaryota</taxon>
        <taxon>Viridiplantae</taxon>
        <taxon>Streptophyta</taxon>
        <taxon>Embryophyta</taxon>
        <taxon>Tracheophyta</taxon>
        <taxon>Spermatophyta</taxon>
        <taxon>Magnoliopsida</taxon>
        <taxon>eudicotyledons</taxon>
        <taxon>Gunneridae</taxon>
        <taxon>Pentapetalae</taxon>
        <taxon>rosids</taxon>
        <taxon>fabids</taxon>
        <taxon>Fabales</taxon>
        <taxon>Fabaceae</taxon>
        <taxon>Papilionoideae</taxon>
        <taxon>50 kb inversion clade</taxon>
        <taxon>NPAAA clade</taxon>
        <taxon>indigoferoid/millettioid clade</taxon>
        <taxon>Phaseoleae</taxon>
        <taxon>Glycine</taxon>
        <taxon>Glycine subgen. Soja</taxon>
    </lineage>
</organism>
<dbReference type="PaxDb" id="3847-GLYMA17G18693.1"/>
<reference evidence="1 2" key="1">
    <citation type="journal article" date="2010" name="Nature">
        <title>Genome sequence of the palaeopolyploid soybean.</title>
        <authorList>
            <person name="Schmutz J."/>
            <person name="Cannon S.B."/>
            <person name="Schlueter J."/>
            <person name="Ma J."/>
            <person name="Mitros T."/>
            <person name="Nelson W."/>
            <person name="Hyten D.L."/>
            <person name="Song Q."/>
            <person name="Thelen J.J."/>
            <person name="Cheng J."/>
            <person name="Xu D."/>
            <person name="Hellsten U."/>
            <person name="May G.D."/>
            <person name="Yu Y."/>
            <person name="Sakurai T."/>
            <person name="Umezawa T."/>
            <person name="Bhattacharyya M.K."/>
            <person name="Sandhu D."/>
            <person name="Valliyodan B."/>
            <person name="Lindquist E."/>
            <person name="Peto M."/>
            <person name="Grant D."/>
            <person name="Shu S."/>
            <person name="Goodstein D."/>
            <person name="Barry K."/>
            <person name="Futrell-Griggs M."/>
            <person name="Abernathy B."/>
            <person name="Du J."/>
            <person name="Tian Z."/>
            <person name="Zhu L."/>
            <person name="Gill N."/>
            <person name="Joshi T."/>
            <person name="Libault M."/>
            <person name="Sethuraman A."/>
            <person name="Zhang X.-C."/>
            <person name="Shinozaki K."/>
            <person name="Nguyen H.T."/>
            <person name="Wing R.A."/>
            <person name="Cregan P."/>
            <person name="Specht J."/>
            <person name="Grimwood J."/>
            <person name="Rokhsar D."/>
            <person name="Stacey G."/>
            <person name="Shoemaker R.C."/>
            <person name="Jackson S.A."/>
        </authorList>
    </citation>
    <scope>NUCLEOTIDE SEQUENCE [LARGE SCALE GENOMIC DNA]</scope>
    <source>
        <strain evidence="2">cv. Williams 82</strain>
        <tissue evidence="1">Callus</tissue>
    </source>
</reference>